<keyword evidence="3 6" id="KW-0812">Transmembrane</keyword>
<dbReference type="InterPro" id="IPR025405">
    <property type="entry name" value="DUF4131"/>
</dbReference>
<keyword evidence="2" id="KW-1003">Cell membrane</keyword>
<evidence type="ECO:0000313" key="9">
    <source>
        <dbReference type="EMBL" id="SEG54622.1"/>
    </source>
</evidence>
<feature type="transmembrane region" description="Helical" evidence="6">
    <location>
        <begin position="456"/>
        <end position="475"/>
    </location>
</feature>
<dbReference type="InterPro" id="IPR004477">
    <property type="entry name" value="ComEC_N"/>
</dbReference>
<evidence type="ECO:0000259" key="8">
    <source>
        <dbReference type="Pfam" id="PF13567"/>
    </source>
</evidence>
<accession>A0A1H6B1Z4</accession>
<dbReference type="NCBIfam" id="TIGR00360">
    <property type="entry name" value="ComEC_N-term"/>
    <property type="match status" value="1"/>
</dbReference>
<dbReference type="OrthoDB" id="9761531at2"/>
<gene>
    <name evidence="9" type="ORF">SAMN05421877_10998</name>
</gene>
<evidence type="ECO:0000256" key="4">
    <source>
        <dbReference type="ARBA" id="ARBA00022989"/>
    </source>
</evidence>
<comment type="subcellular location">
    <subcellularLocation>
        <location evidence="1">Cell membrane</location>
        <topology evidence="1">Multi-pass membrane protein</topology>
    </subcellularLocation>
</comment>
<sequence length="679" mass="77570">MENLKNSSFQHVPFLRITLFFGLGITTASVGEEGCELLPVVGIFLLVLSLFIWLLFYLGYQRVGTMLMYATLFIAGFYHYAMYVKHPDFQIDRPQTFVARITEEPRVSEGAVRTSLRLMAWKKETDWLPTELPIVASFWRNDSLATLQLGDTIAFRGAIKMLEPPLNPEQFDYARYLKSKGIFYDAFVPLDAVKVLGSAEKGKRVLHTMRMSLHRKFSTYIPDSEAHQIAAAIGFGYRANLSQDVLEAFANTGTIHVLSVSGFHVSLMFLLVTMLFKPMDRIPYGRSFRFVLVLLLIWLYAAICGFEPAVLRATVMFSIFLIGYWHTRTVLSLNTLFLSMFILIVIDPFMLFDVGFQLSYLAVLGILLFYPILQAMYLPKRRKLQHLVNLCYVSIAAQLTTTSLALFYFHQFPTYFLPANLLLTFPSTAILYLGFFLMLCPVDVLNSWVGYLLEKLILYSFQLLQWIDSLPFASLQGLPSSLWALLLSYGVLLLLILAIRRHAKAALMVAGVLFIGLLQALFWQRWQEQGFRGVKIYQMHKQIAIALIDRGAVTLISTLDSLNHAHLRFAVHPDLKRYAALEHIQFEHLVVDSTDYFISWQDTFHIQVKNMSGPTNSNADLTLVRKNVKISPTDARGLVIFDASNSQTYLDQVQVELAGGKLPYYILKDNFAYVWRWEL</sequence>
<feature type="transmembrane region" description="Helical" evidence="6">
    <location>
        <begin position="255"/>
        <end position="276"/>
    </location>
</feature>
<feature type="transmembrane region" description="Helical" evidence="6">
    <location>
        <begin position="333"/>
        <end position="352"/>
    </location>
</feature>
<evidence type="ECO:0000256" key="3">
    <source>
        <dbReference type="ARBA" id="ARBA00022692"/>
    </source>
</evidence>
<evidence type="ECO:0000256" key="2">
    <source>
        <dbReference type="ARBA" id="ARBA00022475"/>
    </source>
</evidence>
<evidence type="ECO:0000256" key="6">
    <source>
        <dbReference type="SAM" id="Phobius"/>
    </source>
</evidence>
<proteinExistence type="predicted"/>
<feature type="transmembrane region" description="Helical" evidence="6">
    <location>
        <begin position="12"/>
        <end position="31"/>
    </location>
</feature>
<reference evidence="10" key="1">
    <citation type="submission" date="2016-10" db="EMBL/GenBank/DDBJ databases">
        <authorList>
            <person name="Varghese N."/>
            <person name="Submissions S."/>
        </authorList>
    </citation>
    <scope>NUCLEOTIDE SEQUENCE [LARGE SCALE GENOMIC DNA]</scope>
    <source>
        <strain evidence="10">DSM 22361</strain>
    </source>
</reference>
<evidence type="ECO:0000256" key="1">
    <source>
        <dbReference type="ARBA" id="ARBA00004651"/>
    </source>
</evidence>
<protein>
    <submittedName>
        <fullName evidence="9">Competence protein ComEC</fullName>
    </submittedName>
</protein>
<evidence type="ECO:0000259" key="7">
    <source>
        <dbReference type="Pfam" id="PF03772"/>
    </source>
</evidence>
<dbReference type="GO" id="GO:0005886">
    <property type="term" value="C:plasma membrane"/>
    <property type="evidence" value="ECO:0007669"/>
    <property type="project" value="UniProtKB-SubCell"/>
</dbReference>
<dbReference type="EMBL" id="FNUT01000009">
    <property type="protein sequence ID" value="SEG54622.1"/>
    <property type="molecule type" value="Genomic_DNA"/>
</dbReference>
<evidence type="ECO:0000313" key="10">
    <source>
        <dbReference type="Proteomes" id="UP000236731"/>
    </source>
</evidence>
<evidence type="ECO:0000256" key="5">
    <source>
        <dbReference type="ARBA" id="ARBA00023136"/>
    </source>
</evidence>
<dbReference type="Pfam" id="PF13567">
    <property type="entry name" value="DUF4131"/>
    <property type="match status" value="1"/>
</dbReference>
<dbReference type="PANTHER" id="PTHR30619">
    <property type="entry name" value="DNA INTERNALIZATION/COMPETENCE PROTEIN COMEC/REC2"/>
    <property type="match status" value="1"/>
</dbReference>
<feature type="transmembrane region" description="Helical" evidence="6">
    <location>
        <begin position="481"/>
        <end position="499"/>
    </location>
</feature>
<name>A0A1H6B1Z4_9SPHI</name>
<dbReference type="RefSeq" id="WP_103907012.1">
    <property type="nucleotide sequence ID" value="NZ_CP049246.1"/>
</dbReference>
<feature type="transmembrane region" description="Helical" evidence="6">
    <location>
        <begin position="66"/>
        <end position="83"/>
    </location>
</feature>
<feature type="transmembrane region" description="Helical" evidence="6">
    <location>
        <begin position="390"/>
        <end position="409"/>
    </location>
</feature>
<feature type="transmembrane region" description="Helical" evidence="6">
    <location>
        <begin position="288"/>
        <end position="303"/>
    </location>
</feature>
<feature type="transmembrane region" description="Helical" evidence="6">
    <location>
        <begin position="358"/>
        <end position="378"/>
    </location>
</feature>
<dbReference type="Pfam" id="PF03772">
    <property type="entry name" value="Competence"/>
    <property type="match status" value="1"/>
</dbReference>
<keyword evidence="10" id="KW-1185">Reference proteome</keyword>
<feature type="domain" description="DUF4131" evidence="8">
    <location>
        <begin position="43"/>
        <end position="189"/>
    </location>
</feature>
<dbReference type="Proteomes" id="UP000236731">
    <property type="component" value="Unassembled WGS sequence"/>
</dbReference>
<keyword evidence="4 6" id="KW-1133">Transmembrane helix</keyword>
<feature type="domain" description="ComEC/Rec2-related protein" evidence="7">
    <location>
        <begin position="235"/>
        <end position="501"/>
    </location>
</feature>
<organism evidence="9 10">
    <name type="scientific">Sphingobacterium lactis</name>
    <dbReference type="NCBI Taxonomy" id="797291"/>
    <lineage>
        <taxon>Bacteria</taxon>
        <taxon>Pseudomonadati</taxon>
        <taxon>Bacteroidota</taxon>
        <taxon>Sphingobacteriia</taxon>
        <taxon>Sphingobacteriales</taxon>
        <taxon>Sphingobacteriaceae</taxon>
        <taxon>Sphingobacterium</taxon>
    </lineage>
</organism>
<dbReference type="PANTHER" id="PTHR30619:SF1">
    <property type="entry name" value="RECOMBINATION PROTEIN 2"/>
    <property type="match status" value="1"/>
</dbReference>
<feature type="transmembrane region" description="Helical" evidence="6">
    <location>
        <begin position="309"/>
        <end position="326"/>
    </location>
</feature>
<feature type="transmembrane region" description="Helical" evidence="6">
    <location>
        <begin position="37"/>
        <end position="59"/>
    </location>
</feature>
<feature type="transmembrane region" description="Helical" evidence="6">
    <location>
        <begin position="506"/>
        <end position="526"/>
    </location>
</feature>
<keyword evidence="5 6" id="KW-0472">Membrane</keyword>
<dbReference type="AlphaFoldDB" id="A0A1H6B1Z4"/>
<dbReference type="InterPro" id="IPR052159">
    <property type="entry name" value="Competence_DNA_uptake"/>
</dbReference>